<reference evidence="1" key="1">
    <citation type="submission" date="2023-05" db="EMBL/GenBank/DDBJ databases">
        <authorList>
            <consortium name="ELIXIR-Norway"/>
        </authorList>
    </citation>
    <scope>NUCLEOTIDE SEQUENCE</scope>
</reference>
<accession>A0AC59YDX9</accession>
<dbReference type="Proteomes" id="UP001162501">
    <property type="component" value="Chromosome 13"/>
</dbReference>
<protein>
    <submittedName>
        <fullName evidence="1">Uncharacterized protein</fullName>
    </submittedName>
</protein>
<organism evidence="1 2">
    <name type="scientific">Rangifer tarandus platyrhynchus</name>
    <name type="common">Svalbard reindeer</name>
    <dbReference type="NCBI Taxonomy" id="3082113"/>
    <lineage>
        <taxon>Eukaryota</taxon>
        <taxon>Metazoa</taxon>
        <taxon>Chordata</taxon>
        <taxon>Craniata</taxon>
        <taxon>Vertebrata</taxon>
        <taxon>Euteleostomi</taxon>
        <taxon>Mammalia</taxon>
        <taxon>Eutheria</taxon>
        <taxon>Laurasiatheria</taxon>
        <taxon>Artiodactyla</taxon>
        <taxon>Ruminantia</taxon>
        <taxon>Pecora</taxon>
        <taxon>Cervidae</taxon>
        <taxon>Odocoileinae</taxon>
        <taxon>Rangifer</taxon>
    </lineage>
</organism>
<evidence type="ECO:0000313" key="2">
    <source>
        <dbReference type="Proteomes" id="UP001162501"/>
    </source>
</evidence>
<name>A0AC59YDX9_RANTA</name>
<dbReference type="EMBL" id="OX596097">
    <property type="protein sequence ID" value="CAM9606737.1"/>
    <property type="molecule type" value="Genomic_DNA"/>
</dbReference>
<proteinExistence type="predicted"/>
<reference evidence="1" key="2">
    <citation type="submission" date="2025-03" db="EMBL/GenBank/DDBJ databases">
        <authorList>
            <consortium name="ELIXIR-Norway"/>
            <consortium name="Elixir Norway"/>
        </authorList>
    </citation>
    <scope>NUCLEOTIDE SEQUENCE</scope>
</reference>
<gene>
    <name evidence="1" type="ORF">MRATA1EN22A_LOCUS4902</name>
</gene>
<sequence>MSHTPRGPGLSCQDPHKYPSMVHVLLWTPHWLGPPRPRIRTWGGFGRWRPRELIDAVHRGAGGQSPQQRSCRLNRRSACSSEACREGQVQLIPLRVVLLGLFHPPVAEGPGVSEFGQWEDALRAPGVGLEDGAEPVLAR</sequence>
<evidence type="ECO:0000313" key="1">
    <source>
        <dbReference type="EMBL" id="CAM9606737.1"/>
    </source>
</evidence>